<dbReference type="AlphaFoldDB" id="A0A645BG86"/>
<gene>
    <name evidence="1" type="ORF">SDC9_111238</name>
</gene>
<protein>
    <submittedName>
        <fullName evidence="1">Uncharacterized protein</fullName>
    </submittedName>
</protein>
<comment type="caution">
    <text evidence="1">The sequence shown here is derived from an EMBL/GenBank/DDBJ whole genome shotgun (WGS) entry which is preliminary data.</text>
</comment>
<proteinExistence type="predicted"/>
<dbReference type="EMBL" id="VSSQ01019902">
    <property type="protein sequence ID" value="MPM64352.1"/>
    <property type="molecule type" value="Genomic_DNA"/>
</dbReference>
<accession>A0A645BG86</accession>
<sequence>MQAWVEHQVVVDSVADFRWRTFLVNSEIFLEDILAVDLVDLEVLEAVPQEEDV</sequence>
<organism evidence="1">
    <name type="scientific">bioreactor metagenome</name>
    <dbReference type="NCBI Taxonomy" id="1076179"/>
    <lineage>
        <taxon>unclassified sequences</taxon>
        <taxon>metagenomes</taxon>
        <taxon>ecological metagenomes</taxon>
    </lineage>
</organism>
<evidence type="ECO:0000313" key="1">
    <source>
        <dbReference type="EMBL" id="MPM64352.1"/>
    </source>
</evidence>
<reference evidence="1" key="1">
    <citation type="submission" date="2019-08" db="EMBL/GenBank/DDBJ databases">
        <authorList>
            <person name="Kucharzyk K."/>
            <person name="Murdoch R.W."/>
            <person name="Higgins S."/>
            <person name="Loffler F."/>
        </authorList>
    </citation>
    <scope>NUCLEOTIDE SEQUENCE</scope>
</reference>
<name>A0A645BG86_9ZZZZ</name>